<dbReference type="Proteomes" id="UP000501534">
    <property type="component" value="Chromosome"/>
</dbReference>
<feature type="signal peptide" evidence="1">
    <location>
        <begin position="1"/>
        <end position="24"/>
    </location>
</feature>
<dbReference type="PROSITE" id="PS51257">
    <property type="entry name" value="PROKAR_LIPOPROTEIN"/>
    <property type="match status" value="1"/>
</dbReference>
<protein>
    <submittedName>
        <fullName evidence="2">Uncharacterized protein</fullName>
    </submittedName>
</protein>
<keyword evidence="3" id="KW-1185">Reference proteome</keyword>
<dbReference type="EMBL" id="CP053069">
    <property type="protein sequence ID" value="QJR09928.1"/>
    <property type="molecule type" value="Genomic_DNA"/>
</dbReference>
<gene>
    <name evidence="2" type="ORF">DSM104443_00979</name>
</gene>
<evidence type="ECO:0000313" key="3">
    <source>
        <dbReference type="Proteomes" id="UP000501534"/>
    </source>
</evidence>
<name>A0A6M4GSV9_9PROT</name>
<dbReference type="AlphaFoldDB" id="A0A6M4GSV9"/>
<organism evidence="2 3">
    <name type="scientific">Usitatibacter rugosus</name>
    <dbReference type="NCBI Taxonomy" id="2732067"/>
    <lineage>
        <taxon>Bacteria</taxon>
        <taxon>Pseudomonadati</taxon>
        <taxon>Pseudomonadota</taxon>
        <taxon>Betaproteobacteria</taxon>
        <taxon>Nitrosomonadales</taxon>
        <taxon>Usitatibacteraceae</taxon>
        <taxon>Usitatibacter</taxon>
    </lineage>
</organism>
<keyword evidence="1" id="KW-0732">Signal</keyword>
<reference evidence="2 3" key="1">
    <citation type="submission" date="2020-04" db="EMBL/GenBank/DDBJ databases">
        <title>Usitatibacter rugosus gen. nov., sp. nov. and Usitatibacter palustris sp. nov., novel members of Usitatibacteraceae fam. nov. within the order Nitrosomonadales isolated from soil.</title>
        <authorList>
            <person name="Huber K.J."/>
            <person name="Neumann-Schaal M."/>
            <person name="Geppert A."/>
            <person name="Luckner M."/>
            <person name="Wanner G."/>
            <person name="Overmann J."/>
        </authorList>
    </citation>
    <scope>NUCLEOTIDE SEQUENCE [LARGE SCALE GENOMIC DNA]</scope>
    <source>
        <strain evidence="2 3">0125_3</strain>
    </source>
</reference>
<evidence type="ECO:0000313" key="2">
    <source>
        <dbReference type="EMBL" id="QJR09928.1"/>
    </source>
</evidence>
<dbReference type="RefSeq" id="WP_171090049.1">
    <property type="nucleotide sequence ID" value="NZ_CP053069.1"/>
</dbReference>
<dbReference type="NCBIfam" id="NF047450">
    <property type="entry name" value="post-PEP-CTERM_1"/>
    <property type="match status" value="1"/>
</dbReference>
<proteinExistence type="predicted"/>
<sequence length="152" mass="16028">MSAVKQIHPLLGAVLLACAPLAHADTLQLPNVRIVTPSDAQRTAMSRWDSQAPAPAFRAYKDPVSGVLVDQSPEEALKASGTQSKAAARSAPPITFTSPKGGVIMSLDDSAMSNSVVTRDASGRPVMQCVTGTEAALDVLTRKTVKEDRHDH</sequence>
<dbReference type="KEGG" id="uru:DSM104443_00979"/>
<accession>A0A6M4GSV9</accession>
<evidence type="ECO:0000256" key="1">
    <source>
        <dbReference type="SAM" id="SignalP"/>
    </source>
</evidence>
<feature type="chain" id="PRO_5026686969" evidence="1">
    <location>
        <begin position="25"/>
        <end position="152"/>
    </location>
</feature>